<keyword evidence="4" id="KW-1133">Transmembrane helix</keyword>
<dbReference type="AlphaFoldDB" id="A0A7U6GFW9"/>
<dbReference type="InterPro" id="IPR029044">
    <property type="entry name" value="Nucleotide-diphossugar_trans"/>
</dbReference>
<name>A0A7U6GFW9_CALEA</name>
<feature type="transmembrane region" description="Helical" evidence="4">
    <location>
        <begin position="326"/>
        <end position="344"/>
    </location>
</feature>
<proteinExistence type="inferred from homology"/>
<evidence type="ECO:0000256" key="2">
    <source>
        <dbReference type="ARBA" id="ARBA00022676"/>
    </source>
</evidence>
<keyword evidence="3" id="KW-0808">Transferase</keyword>
<comment type="similarity">
    <text evidence="1">Belongs to the glycosyltransferase 2 family.</text>
</comment>
<dbReference type="GO" id="GO:0016757">
    <property type="term" value="F:glycosyltransferase activity"/>
    <property type="evidence" value="ECO:0007669"/>
    <property type="project" value="UniProtKB-KW"/>
</dbReference>
<dbReference type="Pfam" id="PF13641">
    <property type="entry name" value="Glyco_tranf_2_3"/>
    <property type="match status" value="1"/>
</dbReference>
<feature type="transmembrane region" description="Helical" evidence="4">
    <location>
        <begin position="6"/>
        <end position="31"/>
    </location>
</feature>
<keyword evidence="2" id="KW-0328">Glycosyltransferase</keyword>
<dbReference type="Proteomes" id="UP000004793">
    <property type="component" value="Chromosome"/>
</dbReference>
<dbReference type="SUPFAM" id="SSF53448">
    <property type="entry name" value="Nucleotide-diphospho-sugar transferases"/>
    <property type="match status" value="1"/>
</dbReference>
<evidence type="ECO:0000313" key="6">
    <source>
        <dbReference type="Proteomes" id="UP000004793"/>
    </source>
</evidence>
<keyword evidence="4" id="KW-0812">Transmembrane</keyword>
<evidence type="ECO:0000256" key="3">
    <source>
        <dbReference type="ARBA" id="ARBA00022679"/>
    </source>
</evidence>
<dbReference type="Gene3D" id="3.90.550.10">
    <property type="entry name" value="Spore Coat Polysaccharide Biosynthesis Protein SpsA, Chain A"/>
    <property type="match status" value="1"/>
</dbReference>
<keyword evidence="6" id="KW-1185">Reference proteome</keyword>
<dbReference type="RefSeq" id="WP_014454024.1">
    <property type="nucleotide sequence ID" value="NC_017096.1"/>
</dbReference>
<accession>A0A7U6GFW9</accession>
<feature type="transmembrane region" description="Helical" evidence="4">
    <location>
        <begin position="364"/>
        <end position="386"/>
    </location>
</feature>
<sequence length="404" mass="47361">MILPRLVIAVSILFWILILYYAVLSVAGLIYRTRRKKEVSLESYQDVDILIPARNEGKVLFETLDAMAKLDYPGKYTVYVLNDSSEDNTKEIAEFFEKKYKNFKHIEVPEGSPKGKSRVLNYGLTISKSKIIAVYDADNEPDKFALRRLIEQMSNNPKNAGAVGYVKTKNIYKNSLTRMIGLEFMLFQLVMQCGRWQLFKFGTLTGTNFVIKRQVIEELSGWDNYALAEDAELTARIYAKGYLIPVVDDSITYEQEPESFKVFFKQRTRWLIGNLYLISKIFNEPELRKGKNFINNIQLVSVYYVFVFFVIASDIWFVLGLLNRLSIPYTIPLLLLWFETLWIYTSEIIASEVIDNEINFKNTIFAFLMYFTYAQLWIILAIRSYFLKFKQREKQIVWDKTPRF</sequence>
<organism evidence="5 6">
    <name type="scientific">Caldisericum exile (strain DSM 21853 / NBRC 104410 / AZM16c01)</name>
    <dbReference type="NCBI Taxonomy" id="511051"/>
    <lineage>
        <taxon>Bacteria</taxon>
        <taxon>Pseudomonadati</taxon>
        <taxon>Caldisericota/Cryosericota group</taxon>
        <taxon>Caldisericota</taxon>
        <taxon>Caldisericia</taxon>
        <taxon>Caldisericales</taxon>
        <taxon>Caldisericaceae</taxon>
        <taxon>Caldisericum</taxon>
    </lineage>
</organism>
<protein>
    <submittedName>
        <fullName evidence="5">Glycosyltransferase</fullName>
    </submittedName>
</protein>
<dbReference type="KEGG" id="cex:CSE_15030"/>
<dbReference type="EMBL" id="AP012051">
    <property type="protein sequence ID" value="BAL81629.1"/>
    <property type="molecule type" value="Genomic_DNA"/>
</dbReference>
<dbReference type="PANTHER" id="PTHR43630">
    <property type="entry name" value="POLY-BETA-1,6-N-ACETYL-D-GLUCOSAMINE SYNTHASE"/>
    <property type="match status" value="1"/>
</dbReference>
<dbReference type="PANTHER" id="PTHR43630:SF1">
    <property type="entry name" value="POLY-BETA-1,6-N-ACETYL-D-GLUCOSAMINE SYNTHASE"/>
    <property type="match status" value="1"/>
</dbReference>
<feature type="transmembrane region" description="Helical" evidence="4">
    <location>
        <begin position="301"/>
        <end position="319"/>
    </location>
</feature>
<evidence type="ECO:0000313" key="5">
    <source>
        <dbReference type="EMBL" id="BAL81629.1"/>
    </source>
</evidence>
<keyword evidence="4" id="KW-0472">Membrane</keyword>
<evidence type="ECO:0000256" key="1">
    <source>
        <dbReference type="ARBA" id="ARBA00006739"/>
    </source>
</evidence>
<gene>
    <name evidence="5" type="ordered locus">CSE_15030</name>
</gene>
<dbReference type="CDD" id="cd06423">
    <property type="entry name" value="CESA_like"/>
    <property type="match status" value="1"/>
</dbReference>
<evidence type="ECO:0000256" key="4">
    <source>
        <dbReference type="SAM" id="Phobius"/>
    </source>
</evidence>
<reference evidence="5 6" key="1">
    <citation type="submission" date="2011-01" db="EMBL/GenBank/DDBJ databases">
        <title>Whole genome sequence of Caldisericum exile AZM16c01.</title>
        <authorList>
            <person name="Narita-Yamada S."/>
            <person name="Kawakoshi A."/>
            <person name="Nakamura S."/>
            <person name="Sasagawa M."/>
            <person name="Fukada J."/>
            <person name="Sekine M."/>
            <person name="Kato Y."/>
            <person name="Fukai R."/>
            <person name="Sasaki K."/>
            <person name="Hanamaki A."/>
            <person name="Narita H."/>
            <person name="Konno Y."/>
            <person name="Mori K."/>
            <person name="Yamazaki S."/>
            <person name="Suzuki K."/>
            <person name="Fujita N."/>
        </authorList>
    </citation>
    <scope>NUCLEOTIDE SEQUENCE [LARGE SCALE GENOMIC DNA]</scope>
    <source>
        <strain evidence="6">DSM 21853 / NBRC 104410 / AZM16c01</strain>
    </source>
</reference>